<evidence type="ECO:0000256" key="1">
    <source>
        <dbReference type="SAM" id="MobiDB-lite"/>
    </source>
</evidence>
<reference evidence="2 3" key="1">
    <citation type="journal article" date="2008" name="Nature">
        <title>The genome of the choanoflagellate Monosiga brevicollis and the origin of metazoans.</title>
        <authorList>
            <consortium name="JGI Sequencing"/>
            <person name="King N."/>
            <person name="Westbrook M.J."/>
            <person name="Young S.L."/>
            <person name="Kuo A."/>
            <person name="Abedin M."/>
            <person name="Chapman J."/>
            <person name="Fairclough S."/>
            <person name="Hellsten U."/>
            <person name="Isogai Y."/>
            <person name="Letunic I."/>
            <person name="Marr M."/>
            <person name="Pincus D."/>
            <person name="Putnam N."/>
            <person name="Rokas A."/>
            <person name="Wright K.J."/>
            <person name="Zuzow R."/>
            <person name="Dirks W."/>
            <person name="Good M."/>
            <person name="Goodstein D."/>
            <person name="Lemons D."/>
            <person name="Li W."/>
            <person name="Lyons J.B."/>
            <person name="Morris A."/>
            <person name="Nichols S."/>
            <person name="Richter D.J."/>
            <person name="Salamov A."/>
            <person name="Bork P."/>
            <person name="Lim W.A."/>
            <person name="Manning G."/>
            <person name="Miller W.T."/>
            <person name="McGinnis W."/>
            <person name="Shapiro H."/>
            <person name="Tjian R."/>
            <person name="Grigoriev I.V."/>
            <person name="Rokhsar D."/>
        </authorList>
    </citation>
    <scope>NUCLEOTIDE SEQUENCE [LARGE SCALE GENOMIC DNA]</scope>
    <source>
        <strain evidence="3">MX1 / ATCC 50154</strain>
    </source>
</reference>
<feature type="region of interest" description="Disordered" evidence="1">
    <location>
        <begin position="379"/>
        <end position="424"/>
    </location>
</feature>
<name>A9V2Q0_MONBE</name>
<dbReference type="KEGG" id="mbr:MONBRDRAFT_26553"/>
<dbReference type="Proteomes" id="UP000001357">
    <property type="component" value="Unassembled WGS sequence"/>
</dbReference>
<evidence type="ECO:0000313" key="3">
    <source>
        <dbReference type="Proteomes" id="UP000001357"/>
    </source>
</evidence>
<dbReference type="AlphaFoldDB" id="A9V2Q0"/>
<dbReference type="EMBL" id="CH991555">
    <property type="protein sequence ID" value="EDQ88411.1"/>
    <property type="molecule type" value="Genomic_DNA"/>
</dbReference>
<proteinExistence type="predicted"/>
<dbReference type="InParanoid" id="A9V2Q0"/>
<evidence type="ECO:0000313" key="2">
    <source>
        <dbReference type="EMBL" id="EDQ88411.1"/>
    </source>
</evidence>
<accession>A9V2Q0</accession>
<organism evidence="2 3">
    <name type="scientific">Monosiga brevicollis</name>
    <name type="common">Choanoflagellate</name>
    <dbReference type="NCBI Taxonomy" id="81824"/>
    <lineage>
        <taxon>Eukaryota</taxon>
        <taxon>Choanoflagellata</taxon>
        <taxon>Craspedida</taxon>
        <taxon>Salpingoecidae</taxon>
        <taxon>Monosiga</taxon>
    </lineage>
</organism>
<feature type="compositionally biased region" description="Low complexity" evidence="1">
    <location>
        <begin position="398"/>
        <end position="417"/>
    </location>
</feature>
<dbReference type="GeneID" id="5892110"/>
<dbReference type="RefSeq" id="XP_001747004.1">
    <property type="nucleotide sequence ID" value="XM_001746952.1"/>
</dbReference>
<feature type="region of interest" description="Disordered" evidence="1">
    <location>
        <begin position="1"/>
        <end position="39"/>
    </location>
</feature>
<feature type="compositionally biased region" description="Acidic residues" evidence="1">
    <location>
        <begin position="385"/>
        <end position="397"/>
    </location>
</feature>
<keyword evidence="3" id="KW-1185">Reference proteome</keyword>
<protein>
    <submittedName>
        <fullName evidence="2">Uncharacterized protein</fullName>
    </submittedName>
</protein>
<sequence>MAHPVRTGADSPTPSPDNVLEVQHPHQQMGHEEPGHVTESQQAENGVLTMADEQGNPLPNPNMINMGVHVMMADMPPPSMASDDLMTGALSAFEAKFPRAKPPHVTDGSVLDLLKQSRCWNKHDIDVILSNIHVRRHLDKLPISKQLFNRAITLYQHVQRVPFSQELPPLPTATRSRHRYICLACERHHGLPSTIRHIGSTMPCTVKSGLPDWHTWRPCPWAIFGADFIARCLRPMKNLKRKADRSSPDPSYVHLDMGQPDSGPAMAHGQLLTTSPSPKVPKPNVDLLLSHLRDIESNEVQRHASTMHAISLLRNEMMSLTAPASSLHQDHPAIMQPHMLRPGSMHGVPLPGHLQHMTAAVSSMPSAMPTAANYMHQPPIVNEAAEPEPDGQDEPEEPQQAAAHPPASAAVEEVPVPRCNRSTS</sequence>
<gene>
    <name evidence="2" type="ORF">MONBRDRAFT_26553</name>
</gene>